<organism evidence="5 6">
    <name type="scientific">Candidatus Kurthia intestinigallinarum</name>
    <dbReference type="NCBI Taxonomy" id="1562256"/>
    <lineage>
        <taxon>Bacteria</taxon>
        <taxon>Bacillati</taxon>
        <taxon>Bacillota</taxon>
        <taxon>Bacilli</taxon>
        <taxon>Bacillales</taxon>
        <taxon>Caryophanaceae</taxon>
        <taxon>Kurthia</taxon>
    </lineage>
</organism>
<dbReference type="AlphaFoldDB" id="A0A433RQR0"/>
<evidence type="ECO:0000256" key="1">
    <source>
        <dbReference type="ARBA" id="ARBA00001946"/>
    </source>
</evidence>
<gene>
    <name evidence="5" type="ORF">QI30_15935</name>
</gene>
<protein>
    <submittedName>
        <fullName evidence="5">L-2-haloalkanoic acid dehalogenase</fullName>
    </submittedName>
</protein>
<dbReference type="GO" id="GO:0046872">
    <property type="term" value="F:metal ion binding"/>
    <property type="evidence" value="ECO:0007669"/>
    <property type="project" value="UniProtKB-KW"/>
</dbReference>
<proteinExistence type="predicted"/>
<accession>A0A433RQR0</accession>
<dbReference type="GO" id="GO:0044281">
    <property type="term" value="P:small molecule metabolic process"/>
    <property type="evidence" value="ECO:0007669"/>
    <property type="project" value="UniProtKB-ARBA"/>
</dbReference>
<keyword evidence="3" id="KW-0378">Hydrolase</keyword>
<dbReference type="SFLD" id="SFLDS00003">
    <property type="entry name" value="Haloacid_Dehalogenase"/>
    <property type="match status" value="1"/>
</dbReference>
<dbReference type="PRINTS" id="PR00413">
    <property type="entry name" value="HADHALOGNASE"/>
</dbReference>
<dbReference type="PROSITE" id="PS01228">
    <property type="entry name" value="COF_1"/>
    <property type="match status" value="1"/>
</dbReference>
<dbReference type="Pfam" id="PF13419">
    <property type="entry name" value="HAD_2"/>
    <property type="match status" value="1"/>
</dbReference>
<dbReference type="Gene3D" id="3.40.50.1000">
    <property type="entry name" value="HAD superfamily/HAD-like"/>
    <property type="match status" value="1"/>
</dbReference>
<evidence type="ECO:0000256" key="3">
    <source>
        <dbReference type="ARBA" id="ARBA00022801"/>
    </source>
</evidence>
<dbReference type="SFLD" id="SFLDG01129">
    <property type="entry name" value="C1.5:_HAD__Beta-PGM__Phosphata"/>
    <property type="match status" value="1"/>
</dbReference>
<dbReference type="Proteomes" id="UP000288623">
    <property type="component" value="Unassembled WGS sequence"/>
</dbReference>
<dbReference type="NCBIfam" id="TIGR01549">
    <property type="entry name" value="HAD-SF-IA-v1"/>
    <property type="match status" value="1"/>
</dbReference>
<dbReference type="PANTHER" id="PTHR46470">
    <property type="entry name" value="N-ACYLNEURAMINATE-9-PHOSPHATASE"/>
    <property type="match status" value="1"/>
</dbReference>
<sequence length="220" mass="25036">MLKAVLFDLDGTLLNREASLKAFIDDQYDRFDALKAVSKERYCTRFIELDNYGYVWKDRVYQQLLSELPPSTLTWQMLLADYVTNFPRHCIAFPHLEDMLYHLTQQQIALGIITNGYHDFQLANIQALGIAHYFDVILISESQGIKKPNPAIFLRALEKLHVTPLESVFIGDHPLNDVQAAKQVGMKGILKTDAQQKTIEADAVLTDYATLPSMLTALFN</sequence>
<evidence type="ECO:0000256" key="2">
    <source>
        <dbReference type="ARBA" id="ARBA00022723"/>
    </source>
</evidence>
<name>A0A433RQR0_9BACL</name>
<dbReference type="NCBIfam" id="TIGR01662">
    <property type="entry name" value="HAD-SF-IIIA"/>
    <property type="match status" value="1"/>
</dbReference>
<dbReference type="InterPro" id="IPR051400">
    <property type="entry name" value="HAD-like_hydrolase"/>
</dbReference>
<reference evidence="5 6" key="1">
    <citation type="submission" date="2014-11" db="EMBL/GenBank/DDBJ databases">
        <title>Genome sequence and analysis of novel Kurthia sp.</title>
        <authorList>
            <person name="Lawson J.N."/>
            <person name="Gonzalez J.E."/>
            <person name="Rinauldi L."/>
            <person name="Xuan Z."/>
            <person name="Firman A."/>
            <person name="Shaddox L."/>
            <person name="Trudeau A."/>
            <person name="Shah S."/>
            <person name="Reiman D."/>
        </authorList>
    </citation>
    <scope>NUCLEOTIDE SEQUENCE [LARGE SCALE GENOMIC DNA]</scope>
    <source>
        <strain evidence="5 6">3B1D</strain>
    </source>
</reference>
<dbReference type="OrthoDB" id="9802350at2"/>
<dbReference type="InterPro" id="IPR036412">
    <property type="entry name" value="HAD-like_sf"/>
</dbReference>
<dbReference type="NCBIfam" id="TIGR01509">
    <property type="entry name" value="HAD-SF-IA-v3"/>
    <property type="match status" value="1"/>
</dbReference>
<dbReference type="InterPro" id="IPR006549">
    <property type="entry name" value="HAD-SF_hydro_IIIA"/>
</dbReference>
<dbReference type="InterPro" id="IPR023214">
    <property type="entry name" value="HAD_sf"/>
</dbReference>
<dbReference type="GO" id="GO:0016791">
    <property type="term" value="F:phosphatase activity"/>
    <property type="evidence" value="ECO:0007669"/>
    <property type="project" value="TreeGrafter"/>
</dbReference>
<evidence type="ECO:0000313" key="6">
    <source>
        <dbReference type="Proteomes" id="UP000288623"/>
    </source>
</evidence>
<dbReference type="InterPro" id="IPR041492">
    <property type="entry name" value="HAD_2"/>
</dbReference>
<keyword evidence="4" id="KW-0460">Magnesium</keyword>
<comment type="cofactor">
    <cofactor evidence="1">
        <name>Mg(2+)</name>
        <dbReference type="ChEBI" id="CHEBI:18420"/>
    </cofactor>
</comment>
<evidence type="ECO:0000313" key="5">
    <source>
        <dbReference type="EMBL" id="RUS53046.1"/>
    </source>
</evidence>
<dbReference type="RefSeq" id="WP_126991590.1">
    <property type="nucleotide sequence ID" value="NZ_JTFC01000041.1"/>
</dbReference>
<dbReference type="PANTHER" id="PTHR46470:SF2">
    <property type="entry name" value="GLYCERALDEHYDE 3-PHOSPHATE PHOSPHATASE"/>
    <property type="match status" value="1"/>
</dbReference>
<comment type="caution">
    <text evidence="5">The sequence shown here is derived from an EMBL/GenBank/DDBJ whole genome shotgun (WGS) entry which is preliminary data.</text>
</comment>
<dbReference type="Gene3D" id="1.10.150.520">
    <property type="match status" value="1"/>
</dbReference>
<evidence type="ECO:0000256" key="4">
    <source>
        <dbReference type="ARBA" id="ARBA00022842"/>
    </source>
</evidence>
<dbReference type="InterPro" id="IPR006439">
    <property type="entry name" value="HAD-SF_hydro_IA"/>
</dbReference>
<dbReference type="EMBL" id="JTFC01000041">
    <property type="protein sequence ID" value="RUS53046.1"/>
    <property type="molecule type" value="Genomic_DNA"/>
</dbReference>
<keyword evidence="2" id="KW-0479">Metal-binding</keyword>
<keyword evidence="6" id="KW-1185">Reference proteome</keyword>
<dbReference type="SUPFAM" id="SSF56784">
    <property type="entry name" value="HAD-like"/>
    <property type="match status" value="1"/>
</dbReference>